<proteinExistence type="inferred from homology"/>
<keyword evidence="3" id="KW-0786">Thiamine pyrophosphate</keyword>
<protein>
    <submittedName>
        <fullName evidence="5">Transketolase</fullName>
    </submittedName>
</protein>
<reference evidence="5" key="1">
    <citation type="submission" date="2018-07" db="EMBL/GenBank/DDBJ databases">
        <authorList>
            <person name="Quirk P.G."/>
            <person name="Krulwich T.A."/>
        </authorList>
    </citation>
    <scope>NUCLEOTIDE SEQUENCE</scope>
</reference>
<dbReference type="EMBL" id="UIDG01000434">
    <property type="protein sequence ID" value="SUS07687.1"/>
    <property type="molecule type" value="Genomic_DNA"/>
</dbReference>
<evidence type="ECO:0000256" key="3">
    <source>
        <dbReference type="ARBA" id="ARBA00023052"/>
    </source>
</evidence>
<dbReference type="SUPFAM" id="SSF52518">
    <property type="entry name" value="Thiamin diphosphate-binding fold (THDP-binding)"/>
    <property type="match status" value="1"/>
</dbReference>
<dbReference type="Gene3D" id="3.40.50.920">
    <property type="match status" value="1"/>
</dbReference>
<sequence>MRNAFFNAVFALAREDERIVLMVGDLGFRIVEGFMAERPKQFLNAGIAEQNMMSMAAGMALEGKIVFAYSIANFPTLRCLEQVRNDVCYHGARVAIFCSGGGFTYGSMGVTHHVTEDLAVTRAMPGLTVIAPGDPIEAACVPAAIVAHDGPFYVRLGKAGEPNIHAGPIDFQRGRAITVREGDDVSLIATGSMLLVATRAADRLKADGINARVLSMHTVKPLDLDAVEAAAAQTGVILTIEEHSIIGGLGAAVAEYLAERPGAGPRFKRLGVPSAFASEIGSQDHLLAHFGLTEAGVAQTAKQMLAS</sequence>
<comment type="cofactor">
    <cofactor evidence="1">
        <name>thiamine diphosphate</name>
        <dbReference type="ChEBI" id="CHEBI:58937"/>
    </cofactor>
</comment>
<feature type="domain" description="Transketolase-like pyrimidine-binding" evidence="4">
    <location>
        <begin position="1"/>
        <end position="163"/>
    </location>
</feature>
<dbReference type="FunFam" id="3.40.50.970:FF:000129">
    <property type="entry name" value="Transketolase"/>
    <property type="match status" value="1"/>
</dbReference>
<dbReference type="CDD" id="cd07033">
    <property type="entry name" value="TPP_PYR_DXS_TK_like"/>
    <property type="match status" value="1"/>
</dbReference>
<dbReference type="SUPFAM" id="SSF52922">
    <property type="entry name" value="TK C-terminal domain-like"/>
    <property type="match status" value="1"/>
</dbReference>
<dbReference type="Pfam" id="PF02780">
    <property type="entry name" value="Transketolase_C"/>
    <property type="match status" value="1"/>
</dbReference>
<dbReference type="InterPro" id="IPR005475">
    <property type="entry name" value="Transketolase-like_Pyr-bd"/>
</dbReference>
<comment type="similarity">
    <text evidence="2">Belongs to the transketolase family.</text>
</comment>
<dbReference type="InterPro" id="IPR051157">
    <property type="entry name" value="PDH/Transketolase"/>
</dbReference>
<evidence type="ECO:0000256" key="1">
    <source>
        <dbReference type="ARBA" id="ARBA00001964"/>
    </source>
</evidence>
<dbReference type="InterPro" id="IPR029061">
    <property type="entry name" value="THDP-binding"/>
</dbReference>
<dbReference type="InterPro" id="IPR009014">
    <property type="entry name" value="Transketo_C/PFOR_II"/>
</dbReference>
<accession>A0A380TI49</accession>
<evidence type="ECO:0000313" key="5">
    <source>
        <dbReference type="EMBL" id="SUS07687.1"/>
    </source>
</evidence>
<dbReference type="PANTHER" id="PTHR43825:SF5">
    <property type="entry name" value="HYPOTHETICAL TRANSKETOLASE FAMILY PROTEIN"/>
    <property type="match status" value="1"/>
</dbReference>
<dbReference type="InterPro" id="IPR033248">
    <property type="entry name" value="Transketolase_C"/>
</dbReference>
<gene>
    <name evidence="5" type="ORF">DF3PB_490003</name>
</gene>
<evidence type="ECO:0000259" key="4">
    <source>
        <dbReference type="SMART" id="SM00861"/>
    </source>
</evidence>
<dbReference type="Pfam" id="PF02779">
    <property type="entry name" value="Transket_pyr"/>
    <property type="match status" value="1"/>
</dbReference>
<name>A0A380TI49_9ZZZZ</name>
<dbReference type="PANTHER" id="PTHR43825">
    <property type="entry name" value="PYRUVATE DEHYDROGENASE E1 COMPONENT"/>
    <property type="match status" value="1"/>
</dbReference>
<dbReference type="Gene3D" id="3.40.50.970">
    <property type="match status" value="1"/>
</dbReference>
<dbReference type="AlphaFoldDB" id="A0A380TI49"/>
<organism evidence="5">
    <name type="scientific">metagenome</name>
    <dbReference type="NCBI Taxonomy" id="256318"/>
    <lineage>
        <taxon>unclassified sequences</taxon>
        <taxon>metagenomes</taxon>
    </lineage>
</organism>
<dbReference type="SMART" id="SM00861">
    <property type="entry name" value="Transket_pyr"/>
    <property type="match status" value="1"/>
</dbReference>
<evidence type="ECO:0000256" key="2">
    <source>
        <dbReference type="ARBA" id="ARBA00007131"/>
    </source>
</evidence>